<proteinExistence type="predicted"/>
<dbReference type="GO" id="GO:0008061">
    <property type="term" value="F:chitin binding"/>
    <property type="evidence" value="ECO:0007669"/>
    <property type="project" value="TreeGrafter"/>
</dbReference>
<dbReference type="InterPro" id="IPR017853">
    <property type="entry name" value="GH"/>
</dbReference>
<evidence type="ECO:0000313" key="4">
    <source>
        <dbReference type="Proteomes" id="UP000678393"/>
    </source>
</evidence>
<dbReference type="Proteomes" id="UP000678393">
    <property type="component" value="Unassembled WGS sequence"/>
</dbReference>
<evidence type="ECO:0000256" key="1">
    <source>
        <dbReference type="SAM" id="Phobius"/>
    </source>
</evidence>
<gene>
    <name evidence="3" type="ORF">CUNI_LOCUS3958</name>
</gene>
<name>A0A8S3YTG3_9EUPU</name>
<dbReference type="Gene3D" id="3.10.50.10">
    <property type="match status" value="1"/>
</dbReference>
<feature type="domain" description="GH18" evidence="2">
    <location>
        <begin position="1"/>
        <end position="146"/>
    </location>
</feature>
<dbReference type="PANTHER" id="PTHR11177:SF317">
    <property type="entry name" value="CHITINASE 12-RELATED"/>
    <property type="match status" value="1"/>
</dbReference>
<sequence>NHTVLYWKSMGIDYSKMLVGITGVGRILELVNVSSHLPGSPITPTVEYGPYYNIRLGLAFPEVCVYKAASQYYFDGLQKNPYLIRGHTWIGYEDKQSIEEKIKWFQHLDVAGIMFNGLDEDDFTGSLCNEGKYPLLTHIRAIVQPGIIESSSTTTSPDDDAKIGDDDAKMVSEETKHLISIIISAFVLFILGYGIGQIIIAYRN</sequence>
<protein>
    <recommendedName>
        <fullName evidence="2">GH18 domain-containing protein</fullName>
    </recommendedName>
</protein>
<dbReference type="InterPro" id="IPR001223">
    <property type="entry name" value="Glyco_hydro18_cat"/>
</dbReference>
<dbReference type="AlphaFoldDB" id="A0A8S3YTG3"/>
<dbReference type="GO" id="GO:0004568">
    <property type="term" value="F:chitinase activity"/>
    <property type="evidence" value="ECO:0007669"/>
    <property type="project" value="TreeGrafter"/>
</dbReference>
<dbReference type="GO" id="GO:0005576">
    <property type="term" value="C:extracellular region"/>
    <property type="evidence" value="ECO:0007669"/>
    <property type="project" value="TreeGrafter"/>
</dbReference>
<dbReference type="EMBL" id="CAJHNH020000548">
    <property type="protein sequence ID" value="CAG5118400.1"/>
    <property type="molecule type" value="Genomic_DNA"/>
</dbReference>
<organism evidence="3 4">
    <name type="scientific">Candidula unifasciata</name>
    <dbReference type="NCBI Taxonomy" id="100452"/>
    <lineage>
        <taxon>Eukaryota</taxon>
        <taxon>Metazoa</taxon>
        <taxon>Spiralia</taxon>
        <taxon>Lophotrochozoa</taxon>
        <taxon>Mollusca</taxon>
        <taxon>Gastropoda</taxon>
        <taxon>Heterobranchia</taxon>
        <taxon>Euthyneura</taxon>
        <taxon>Panpulmonata</taxon>
        <taxon>Eupulmonata</taxon>
        <taxon>Stylommatophora</taxon>
        <taxon>Helicina</taxon>
        <taxon>Helicoidea</taxon>
        <taxon>Geomitridae</taxon>
        <taxon>Candidula</taxon>
    </lineage>
</organism>
<comment type="caution">
    <text evidence="3">The sequence shown here is derived from an EMBL/GenBank/DDBJ whole genome shotgun (WGS) entry which is preliminary data.</text>
</comment>
<dbReference type="PROSITE" id="PS51910">
    <property type="entry name" value="GH18_2"/>
    <property type="match status" value="1"/>
</dbReference>
<reference evidence="3" key="1">
    <citation type="submission" date="2021-04" db="EMBL/GenBank/DDBJ databases">
        <authorList>
            <consortium name="Molecular Ecology Group"/>
        </authorList>
    </citation>
    <scope>NUCLEOTIDE SEQUENCE</scope>
</reference>
<evidence type="ECO:0000259" key="2">
    <source>
        <dbReference type="PROSITE" id="PS51910"/>
    </source>
</evidence>
<dbReference type="SUPFAM" id="SSF54556">
    <property type="entry name" value="Chitinase insertion domain"/>
    <property type="match status" value="1"/>
</dbReference>
<keyword evidence="1" id="KW-1133">Transmembrane helix</keyword>
<dbReference type="GO" id="GO:0006032">
    <property type="term" value="P:chitin catabolic process"/>
    <property type="evidence" value="ECO:0007669"/>
    <property type="project" value="TreeGrafter"/>
</dbReference>
<dbReference type="Gene3D" id="3.20.20.80">
    <property type="entry name" value="Glycosidases"/>
    <property type="match status" value="1"/>
</dbReference>
<feature type="non-terminal residue" evidence="3">
    <location>
        <position position="1"/>
    </location>
</feature>
<feature type="non-terminal residue" evidence="3">
    <location>
        <position position="204"/>
    </location>
</feature>
<keyword evidence="1" id="KW-0472">Membrane</keyword>
<dbReference type="GO" id="GO:0005975">
    <property type="term" value="P:carbohydrate metabolic process"/>
    <property type="evidence" value="ECO:0007669"/>
    <property type="project" value="InterPro"/>
</dbReference>
<dbReference type="OrthoDB" id="76388at2759"/>
<dbReference type="PANTHER" id="PTHR11177">
    <property type="entry name" value="CHITINASE"/>
    <property type="match status" value="1"/>
</dbReference>
<dbReference type="SUPFAM" id="SSF51445">
    <property type="entry name" value="(Trans)glycosidases"/>
    <property type="match status" value="1"/>
</dbReference>
<feature type="transmembrane region" description="Helical" evidence="1">
    <location>
        <begin position="178"/>
        <end position="202"/>
    </location>
</feature>
<keyword evidence="1" id="KW-0812">Transmembrane</keyword>
<dbReference type="InterPro" id="IPR029070">
    <property type="entry name" value="Chitinase_insertion_sf"/>
</dbReference>
<evidence type="ECO:0000313" key="3">
    <source>
        <dbReference type="EMBL" id="CAG5118400.1"/>
    </source>
</evidence>
<accession>A0A8S3YTG3</accession>
<dbReference type="Pfam" id="PF00704">
    <property type="entry name" value="Glyco_hydro_18"/>
    <property type="match status" value="1"/>
</dbReference>
<dbReference type="InterPro" id="IPR050314">
    <property type="entry name" value="Glycosyl_Hydrlase_18"/>
</dbReference>
<keyword evidence="4" id="KW-1185">Reference proteome</keyword>